<dbReference type="PANTHER" id="PTHR35910">
    <property type="entry name" value="2EXR DOMAIN-CONTAINING PROTEIN"/>
    <property type="match status" value="1"/>
</dbReference>
<dbReference type="EMBL" id="CH476629">
    <property type="protein sequence ID" value="EDO05025.1"/>
    <property type="molecule type" value="Genomic_DNA"/>
</dbReference>
<accession>A7EQA9</accession>
<name>A7EQA9_SCLS1</name>
<reference evidence="3" key="1">
    <citation type="journal article" date="2011" name="PLoS Genet.">
        <title>Genomic analysis of the necrotrophic fungal pathogens Sclerotinia sclerotiorum and Botrytis cinerea.</title>
        <authorList>
            <person name="Amselem J."/>
            <person name="Cuomo C.A."/>
            <person name="van Kan J.A."/>
            <person name="Viaud M."/>
            <person name="Benito E.P."/>
            <person name="Couloux A."/>
            <person name="Coutinho P.M."/>
            <person name="de Vries R.P."/>
            <person name="Dyer P.S."/>
            <person name="Fillinger S."/>
            <person name="Fournier E."/>
            <person name="Gout L."/>
            <person name="Hahn M."/>
            <person name="Kohn L."/>
            <person name="Lapalu N."/>
            <person name="Plummer K.M."/>
            <person name="Pradier J.M."/>
            <person name="Quevillon E."/>
            <person name="Sharon A."/>
            <person name="Simon A."/>
            <person name="ten Have A."/>
            <person name="Tudzynski B."/>
            <person name="Tudzynski P."/>
            <person name="Wincker P."/>
            <person name="Andrew M."/>
            <person name="Anthouard V."/>
            <person name="Beever R.E."/>
            <person name="Beffa R."/>
            <person name="Benoit I."/>
            <person name="Bouzid O."/>
            <person name="Brault B."/>
            <person name="Chen Z."/>
            <person name="Choquer M."/>
            <person name="Collemare J."/>
            <person name="Cotton P."/>
            <person name="Danchin E.G."/>
            <person name="Da Silva C."/>
            <person name="Gautier A."/>
            <person name="Giraud C."/>
            <person name="Giraud T."/>
            <person name="Gonzalez C."/>
            <person name="Grossetete S."/>
            <person name="Guldener U."/>
            <person name="Henrissat B."/>
            <person name="Howlett B.J."/>
            <person name="Kodira C."/>
            <person name="Kretschmer M."/>
            <person name="Lappartient A."/>
            <person name="Leroch M."/>
            <person name="Levis C."/>
            <person name="Mauceli E."/>
            <person name="Neuveglise C."/>
            <person name="Oeser B."/>
            <person name="Pearson M."/>
            <person name="Poulain J."/>
            <person name="Poussereau N."/>
            <person name="Quesneville H."/>
            <person name="Rascle C."/>
            <person name="Schumacher J."/>
            <person name="Segurens B."/>
            <person name="Sexton A."/>
            <person name="Silva E."/>
            <person name="Sirven C."/>
            <person name="Soanes D.M."/>
            <person name="Talbot N.J."/>
            <person name="Templeton M."/>
            <person name="Yandava C."/>
            <person name="Yarden O."/>
            <person name="Zeng Q."/>
            <person name="Rollins J.A."/>
            <person name="Lebrun M.H."/>
            <person name="Dickman M."/>
        </authorList>
    </citation>
    <scope>NUCLEOTIDE SEQUENCE [LARGE SCALE GENOMIC DNA]</scope>
    <source>
        <strain evidence="3">ATCC 18683 / 1980 / Ss-1</strain>
    </source>
</reference>
<dbReference type="InParanoid" id="A7EQA9"/>
<proteinExistence type="predicted"/>
<protein>
    <recommendedName>
        <fullName evidence="1">2EXR domain-containing protein</fullName>
    </recommendedName>
</protein>
<organism evidence="2 3">
    <name type="scientific">Sclerotinia sclerotiorum (strain ATCC 18683 / 1980 / Ss-1)</name>
    <name type="common">White mold</name>
    <name type="synonym">Whetzelinia sclerotiorum</name>
    <dbReference type="NCBI Taxonomy" id="665079"/>
    <lineage>
        <taxon>Eukaryota</taxon>
        <taxon>Fungi</taxon>
        <taxon>Dikarya</taxon>
        <taxon>Ascomycota</taxon>
        <taxon>Pezizomycotina</taxon>
        <taxon>Leotiomycetes</taxon>
        <taxon>Helotiales</taxon>
        <taxon>Sclerotiniaceae</taxon>
        <taxon>Sclerotinia</taxon>
    </lineage>
</organism>
<dbReference type="Pfam" id="PF20150">
    <property type="entry name" value="2EXR"/>
    <property type="match status" value="1"/>
</dbReference>
<gene>
    <name evidence="2" type="ORF">SS1G_07510</name>
</gene>
<evidence type="ECO:0000313" key="2">
    <source>
        <dbReference type="EMBL" id="EDO05025.1"/>
    </source>
</evidence>
<feature type="domain" description="2EXR" evidence="1">
    <location>
        <begin position="154"/>
        <end position="237"/>
    </location>
</feature>
<evidence type="ECO:0000313" key="3">
    <source>
        <dbReference type="Proteomes" id="UP000001312"/>
    </source>
</evidence>
<sequence length="395" mass="45734">MFAGSLGLFDIKPIIEYVRIREFVDDKIMDTSTQRELRYQEDASGKNLVARAVGDRVSVGSGMDSPVALSEEIMKDNGLGAHPTTQIESERNLISDTEWYQNSERSSENNFDLSENEKIEEACYSLDMLDFFETQYYSSQKRRNLDPTVPATSFTLFPFLPVELQRKIWVCLLPPPSVIWAEFEVKDCYDKTKMEFRVRHARSAINFPASLQSFVLRSVNYISRQLFFEHYSYLKFIGDANKKARRFSDWDDSFRYVEVKRGNFIDQLGYCQWIEPCKYYPNIEWEINNSSRECSKILRRTGSNAGFWSSVVVKPVWMVHTVAYSVERSRNVIPGPFLIVEISRYGDLHLRCNPDGTLPDQYDWISELFDDGDDEDGGDMRSLVDGEALVVFDSD</sequence>
<dbReference type="OMA" id="NITWMAC"/>
<dbReference type="PANTHER" id="PTHR35910:SF1">
    <property type="entry name" value="2EXR DOMAIN-CONTAINING PROTEIN"/>
    <property type="match status" value="1"/>
</dbReference>
<dbReference type="KEGG" id="ssl:SS1G_07510"/>
<dbReference type="InterPro" id="IPR045518">
    <property type="entry name" value="2EXR"/>
</dbReference>
<dbReference type="Proteomes" id="UP000001312">
    <property type="component" value="Unassembled WGS sequence"/>
</dbReference>
<evidence type="ECO:0000259" key="1">
    <source>
        <dbReference type="Pfam" id="PF20150"/>
    </source>
</evidence>
<dbReference type="GeneID" id="5488200"/>
<dbReference type="HOGENOM" id="CLU_553377_0_0_1"/>
<dbReference type="RefSeq" id="XP_001592062.1">
    <property type="nucleotide sequence ID" value="XM_001592012.1"/>
</dbReference>
<dbReference type="AlphaFoldDB" id="A7EQA9"/>
<keyword evidence="3" id="KW-1185">Reference proteome</keyword>